<comment type="similarity">
    <text evidence="1">Belongs to the LanC-like protein family.</text>
</comment>
<evidence type="ECO:0000313" key="5">
    <source>
        <dbReference type="Proteomes" id="UP000270296"/>
    </source>
</evidence>
<dbReference type="SUPFAM" id="SSF158745">
    <property type="entry name" value="LanC-like"/>
    <property type="match status" value="1"/>
</dbReference>
<dbReference type="PRINTS" id="PR01951">
    <property type="entry name" value="LANCEUKARYTE"/>
</dbReference>
<dbReference type="PANTHER" id="PTHR12736:SF21">
    <property type="entry name" value="LANC-LIKE PROTEIN 2"/>
    <property type="match status" value="1"/>
</dbReference>
<dbReference type="PRINTS" id="PR01950">
    <property type="entry name" value="LANCSUPER"/>
</dbReference>
<feature type="binding site" evidence="2">
    <location>
        <position position="269"/>
    </location>
    <ligand>
        <name>Zn(2+)</name>
        <dbReference type="ChEBI" id="CHEBI:29105"/>
    </ligand>
</feature>
<dbReference type="InterPro" id="IPR020464">
    <property type="entry name" value="LanC-like_prot_euk"/>
</dbReference>
<dbReference type="GO" id="GO:0005886">
    <property type="term" value="C:plasma membrane"/>
    <property type="evidence" value="ECO:0007669"/>
    <property type="project" value="TreeGrafter"/>
</dbReference>
<dbReference type="GO" id="GO:0005975">
    <property type="term" value="P:carbohydrate metabolic process"/>
    <property type="evidence" value="ECO:0007669"/>
    <property type="project" value="InterPro"/>
</dbReference>
<dbReference type="EMBL" id="UZAM01011456">
    <property type="protein sequence ID" value="VDP16357.1"/>
    <property type="molecule type" value="Genomic_DNA"/>
</dbReference>
<name>A0A3P8APT1_9BILA</name>
<evidence type="ECO:0000313" key="4">
    <source>
        <dbReference type="EMBL" id="VDP16357.1"/>
    </source>
</evidence>
<keyword evidence="5" id="KW-1185">Reference proteome</keyword>
<evidence type="ECO:0000256" key="3">
    <source>
        <dbReference type="SAM" id="SignalP"/>
    </source>
</evidence>
<reference evidence="4 5" key="1">
    <citation type="submission" date="2018-11" db="EMBL/GenBank/DDBJ databases">
        <authorList>
            <consortium name="Pathogen Informatics"/>
        </authorList>
    </citation>
    <scope>NUCLEOTIDE SEQUENCE [LARGE SCALE GENOMIC DNA]</scope>
</reference>
<proteinExistence type="inferred from homology"/>
<feature type="signal peptide" evidence="3">
    <location>
        <begin position="1"/>
        <end position="22"/>
    </location>
</feature>
<dbReference type="InterPro" id="IPR012341">
    <property type="entry name" value="6hp_glycosidase-like_sf"/>
</dbReference>
<gene>
    <name evidence="4" type="ORF">SBAD_LOCUS8298</name>
</gene>
<organism evidence="4 5">
    <name type="scientific">Soboliphyme baturini</name>
    <dbReference type="NCBI Taxonomy" id="241478"/>
    <lineage>
        <taxon>Eukaryota</taxon>
        <taxon>Metazoa</taxon>
        <taxon>Ecdysozoa</taxon>
        <taxon>Nematoda</taxon>
        <taxon>Enoplea</taxon>
        <taxon>Dorylaimia</taxon>
        <taxon>Dioctophymatida</taxon>
        <taxon>Dioctophymatoidea</taxon>
        <taxon>Soboliphymatidae</taxon>
        <taxon>Soboliphyme</taxon>
    </lineage>
</organism>
<sequence length="302" mass="34013">MFQAINILGIALLFYKLHKAFGSENVNWLDRASQLLTKSEKAVHGHKPSFLCGISGPLACRAAVSYRLGDVEKSKQAVKSILKLADLVVEDTELPDELLFGRAGYLYSLLFVTREIDRDAVSGEVVTQVVEAIIGSGKKLASQVKSSCPLMYMWHESYYLGAAHGLAGIFFQLMRSPMIMSEPNLRHMVEQSVEYLMKLRLPSGNYPSSLHSREKDKLIHWCHGAPGFLHMFLQAFEVYGKETYILEAQSCADVIWQRGMLRKGYGLCHGVAGNGYGFLMLYKRTRNLKYLYRALKVRTCSL</sequence>
<keyword evidence="2" id="KW-0479">Metal-binding</keyword>
<protein>
    <recommendedName>
        <fullName evidence="6">LanC-like protein 2</fullName>
    </recommendedName>
</protein>
<keyword evidence="2" id="KW-0862">Zinc</keyword>
<dbReference type="GO" id="GO:0046872">
    <property type="term" value="F:metal ion binding"/>
    <property type="evidence" value="ECO:0007669"/>
    <property type="project" value="UniProtKB-KW"/>
</dbReference>
<keyword evidence="3" id="KW-0732">Signal</keyword>
<feature type="binding site" evidence="2">
    <location>
        <position position="222"/>
    </location>
    <ligand>
        <name>Zn(2+)</name>
        <dbReference type="ChEBI" id="CHEBI:29105"/>
    </ligand>
</feature>
<dbReference type="AlphaFoldDB" id="A0A3P8APT1"/>
<dbReference type="Pfam" id="PF05147">
    <property type="entry name" value="LANC_like"/>
    <property type="match status" value="1"/>
</dbReference>
<dbReference type="InterPro" id="IPR007822">
    <property type="entry name" value="LANC-like"/>
</dbReference>
<accession>A0A3P8APT1</accession>
<dbReference type="OrthoDB" id="10257263at2759"/>
<evidence type="ECO:0000256" key="2">
    <source>
        <dbReference type="PIRSR" id="PIRSR607822-1"/>
    </source>
</evidence>
<evidence type="ECO:0000256" key="1">
    <source>
        <dbReference type="ARBA" id="ARBA00007179"/>
    </source>
</evidence>
<dbReference type="PANTHER" id="PTHR12736">
    <property type="entry name" value="LANC-LIKE PROTEIN"/>
    <property type="match status" value="1"/>
</dbReference>
<evidence type="ECO:0008006" key="6">
    <source>
        <dbReference type="Google" id="ProtNLM"/>
    </source>
</evidence>
<dbReference type="GO" id="GO:0031179">
    <property type="term" value="P:peptide modification"/>
    <property type="evidence" value="ECO:0007669"/>
    <property type="project" value="InterPro"/>
</dbReference>
<feature type="chain" id="PRO_5018124704" description="LanC-like protein 2" evidence="3">
    <location>
        <begin position="23"/>
        <end position="302"/>
    </location>
</feature>
<dbReference type="SMART" id="SM01260">
    <property type="entry name" value="LANC_like"/>
    <property type="match status" value="1"/>
</dbReference>
<dbReference type="Gene3D" id="1.50.10.10">
    <property type="match status" value="1"/>
</dbReference>
<dbReference type="Proteomes" id="UP000270296">
    <property type="component" value="Unassembled WGS sequence"/>
</dbReference>
<feature type="binding site" evidence="2">
    <location>
        <position position="268"/>
    </location>
    <ligand>
        <name>Zn(2+)</name>
        <dbReference type="ChEBI" id="CHEBI:29105"/>
    </ligand>
</feature>
<dbReference type="CDD" id="cd04794">
    <property type="entry name" value="euk_LANCL"/>
    <property type="match status" value="1"/>
</dbReference>